<feature type="compositionally biased region" description="Acidic residues" evidence="1">
    <location>
        <begin position="79"/>
        <end position="94"/>
    </location>
</feature>
<organism evidence="2 3">
    <name type="scientific">Roseovarius bejariae</name>
    <dbReference type="NCBI Taxonomy" id="2576383"/>
    <lineage>
        <taxon>Bacteria</taxon>
        <taxon>Pseudomonadati</taxon>
        <taxon>Pseudomonadota</taxon>
        <taxon>Alphaproteobacteria</taxon>
        <taxon>Rhodobacterales</taxon>
        <taxon>Roseobacteraceae</taxon>
        <taxon>Roseovarius</taxon>
    </lineage>
</organism>
<protein>
    <submittedName>
        <fullName evidence="2">Uncharacterized protein</fullName>
    </submittedName>
</protein>
<keyword evidence="3" id="KW-1185">Reference proteome</keyword>
<name>A0A844D368_9RHOB</name>
<dbReference type="RefSeq" id="WP_154153919.1">
    <property type="nucleotide sequence ID" value="NZ_SZWE01000002.1"/>
</dbReference>
<sequence>MRLDGEARADLPSGGSLIAEDPTLAVWTTYSGNQPEGGNMAWFHWFEGNVIVKGPDAEIVGKMVRIAESMHAKVHGEEDEKYQEDGEVVPDDAQDQAARRPWWKFW</sequence>
<feature type="region of interest" description="Disordered" evidence="1">
    <location>
        <begin position="74"/>
        <end position="106"/>
    </location>
</feature>
<accession>A0A844D368</accession>
<dbReference type="EMBL" id="SZWE01000002">
    <property type="protein sequence ID" value="MRU16664.1"/>
    <property type="molecule type" value="Genomic_DNA"/>
</dbReference>
<dbReference type="AlphaFoldDB" id="A0A844D368"/>
<evidence type="ECO:0000256" key="1">
    <source>
        <dbReference type="SAM" id="MobiDB-lite"/>
    </source>
</evidence>
<evidence type="ECO:0000313" key="2">
    <source>
        <dbReference type="EMBL" id="MRU16664.1"/>
    </source>
</evidence>
<dbReference type="Proteomes" id="UP000564704">
    <property type="component" value="Unassembled WGS sequence"/>
</dbReference>
<comment type="caution">
    <text evidence="2">The sequence shown here is derived from an EMBL/GenBank/DDBJ whole genome shotgun (WGS) entry which is preliminary data.</text>
</comment>
<evidence type="ECO:0000313" key="3">
    <source>
        <dbReference type="Proteomes" id="UP000564704"/>
    </source>
</evidence>
<gene>
    <name evidence="2" type="ORF">FDP25_14580</name>
</gene>
<dbReference type="OrthoDB" id="981250at2"/>
<proteinExistence type="predicted"/>
<reference evidence="2 3" key="1">
    <citation type="submission" date="2019-05" db="EMBL/GenBank/DDBJ databases">
        <title>Roseovarius bejariae sp. nov., a moderately halophylic bacterium isolated from a saline soil in Rambla Salada (Murcia).</title>
        <authorList>
            <person name="Castro D.J."/>
            <person name="Gomez-Altuve A."/>
            <person name="Reina J.C."/>
            <person name="Rodriguez M."/>
            <person name="Sampedro I."/>
            <person name="Llamas I."/>
            <person name="Martinez-Checa F."/>
        </authorList>
    </citation>
    <scope>NUCLEOTIDE SEQUENCE [LARGE SCALE GENOMIC DNA]</scope>
    <source>
        <strain evidence="2 3">A21</strain>
    </source>
</reference>